<evidence type="ECO:0000313" key="3">
    <source>
        <dbReference type="EMBL" id="AWM12803.1"/>
    </source>
</evidence>
<reference evidence="3 4" key="1">
    <citation type="submission" date="2018-05" db="EMBL/GenBank/DDBJ databases">
        <title>Flavobacterium sp. MEBiC07310.</title>
        <authorList>
            <person name="Baek K."/>
        </authorList>
    </citation>
    <scope>NUCLEOTIDE SEQUENCE [LARGE SCALE GENOMIC DNA]</scope>
    <source>
        <strain evidence="3 4">MEBiC07310</strain>
    </source>
</reference>
<dbReference type="Gene3D" id="2.60.40.740">
    <property type="match status" value="3"/>
</dbReference>
<name>A0A2U8QRM0_9FLAO</name>
<dbReference type="PROSITE" id="PS50835">
    <property type="entry name" value="IG_LIKE"/>
    <property type="match status" value="1"/>
</dbReference>
<dbReference type="Pfam" id="PF13573">
    <property type="entry name" value="SprB"/>
    <property type="match status" value="5"/>
</dbReference>
<dbReference type="KEGG" id="fse:DI487_02225"/>
<dbReference type="InterPro" id="IPR007110">
    <property type="entry name" value="Ig-like_dom"/>
</dbReference>
<dbReference type="InterPro" id="IPR025667">
    <property type="entry name" value="SprB_repeat"/>
</dbReference>
<sequence>MTQASQTNIACNGGSTGEATVNTATGGAGGYTYNWTPGNPTGDGTTSVTGLTAGTWTCTVTDANGCTTSTNFTITEPTALALTQASQTNVACNGGSTGEATVNTATGGAGGYTYSWSPSGGTGTTATGLVAGTYTCTVTDANGCTDSVNFTITEPTALALTQSSQTNIACNGGSTGEATVNTATGGAGGYTYSWLPSGGTGTTATGLTAGTYTCTVTDANGCTDSVNFTITEPTALALTQASQTDVACNGGSTGATTVNAATGGAGGYTYNWTPGNPTGDGTTSVTGLTAGTWTCTVTDANGCTTSTNFTITEPTALALTQASQTDVACNGGSTGEATVNAATGGAGGYTYNWTPGNPTGDGTTSVTGLTAGTWTCTVTDANGCTTSTNFTITEPTAIDDTVTENLGVLTANQSGATYQWYSCPNTILTGETNQSYTPTVDGDYKVEITVGSCTVESICTTVLSAEDFERNDNFVMYPNPAQHTLYIKTKTDKELVIINQLGQTVKKFKALSSIENTINISNLSEGIYLIIDSSNNSSKGQKLIINN</sequence>
<keyword evidence="4" id="KW-1185">Reference proteome</keyword>
<accession>A0A2U8QRM0</accession>
<organism evidence="3 4">
    <name type="scientific">Flavobacterium sediminis</name>
    <dbReference type="NCBI Taxonomy" id="2201181"/>
    <lineage>
        <taxon>Bacteria</taxon>
        <taxon>Pseudomonadati</taxon>
        <taxon>Bacteroidota</taxon>
        <taxon>Flavobacteriia</taxon>
        <taxon>Flavobacteriales</taxon>
        <taxon>Flavobacteriaceae</taxon>
        <taxon>Flavobacterium</taxon>
    </lineage>
</organism>
<dbReference type="InterPro" id="IPR026444">
    <property type="entry name" value="Secre_tail"/>
</dbReference>
<dbReference type="Proteomes" id="UP000245429">
    <property type="component" value="Chromosome"/>
</dbReference>
<dbReference type="EMBL" id="CP029463">
    <property type="protein sequence ID" value="AWM12803.1"/>
    <property type="molecule type" value="Genomic_DNA"/>
</dbReference>
<proteinExistence type="predicted"/>
<dbReference type="RefSeq" id="WP_109568212.1">
    <property type="nucleotide sequence ID" value="NZ_CP029463.1"/>
</dbReference>
<evidence type="ECO:0000259" key="2">
    <source>
        <dbReference type="PROSITE" id="PS50835"/>
    </source>
</evidence>
<evidence type="ECO:0000313" key="4">
    <source>
        <dbReference type="Proteomes" id="UP000245429"/>
    </source>
</evidence>
<protein>
    <recommendedName>
        <fullName evidence="2">Ig-like domain-containing protein</fullName>
    </recommendedName>
</protein>
<keyword evidence="1" id="KW-0732">Signal</keyword>
<dbReference type="OrthoDB" id="9805017at2"/>
<dbReference type="NCBIfam" id="TIGR04183">
    <property type="entry name" value="Por_Secre_tail"/>
    <property type="match status" value="1"/>
</dbReference>
<evidence type="ECO:0000256" key="1">
    <source>
        <dbReference type="ARBA" id="ARBA00022729"/>
    </source>
</evidence>
<gene>
    <name evidence="3" type="ORF">DI487_02225</name>
</gene>
<feature type="domain" description="Ig-like" evidence="2">
    <location>
        <begin position="155"/>
        <end position="231"/>
    </location>
</feature>
<dbReference type="AlphaFoldDB" id="A0A2U8QRM0"/>
<dbReference type="Pfam" id="PF18962">
    <property type="entry name" value="Por_Secre_tail"/>
    <property type="match status" value="1"/>
</dbReference>